<dbReference type="PROSITE" id="PS50879">
    <property type="entry name" value="RNASE_H_1"/>
    <property type="match status" value="1"/>
</dbReference>
<dbReference type="Pfam" id="PF00078">
    <property type="entry name" value="RVT_1"/>
    <property type="match status" value="1"/>
</dbReference>
<keyword evidence="8" id="KW-0233">DNA recombination</keyword>
<sequence>MHQMFASVIGKPLRVDEPTTDISKPNLARVCIEFDLLKPKVTEVYMGVGHNTILQQIIYENCPHNCCFYRHMGHEEKDCIDKNKGANIDVEDPVVDEVEEQRLQKILFQDKRIQGKPKRNSSFDDHDDDAVTSCFTRRGALSSSTSKEGIALVVGYDPTLLSLARAYSLLDAKNRFRTDNDPMVIKMDIANFSVHKVLVDNGSSVDIILMEVLNKMDLYNAKLAPVAAPLVGFGGSEVQSLGTINLPVSIGEEPRRRTLMVKFLVVSTPFAYNVILGRPGLNSFKAIVSTYHGKMKFPTPNGVGEVSCDQMEARRCYNLSLKKGNIEEKRRKLDILDEEQGNQKTKRIESIDEHKEVGIVDGDPTKITKIGSRLTKEMETLIFAFLQNNSDVFAWDRSDIRGISPEVIVHRLNADPAARPVQQKKRSFGIEKNAIIKEEVEKLLAAGYISEVHYTDWLSNVVVVPKASGKWRMCTDFTNLNKACPKDPYPLPKIDALVDSSAGFKLFSMMDTYQDQEDNGGVVDDMLVKSERPEDHLAHLEIAFNIMRAYGMKLNPSKCTFGVGGGKLLGYMVSSRGIEANPEKIEAILQLKSPSSVKEVQKLTGKIASLNRFISRSADRNLQFSKVLRKPKDFRWTNECELAFKEFKNYLKSPPLLANPKVGDAVSENAVSLVLIREEKRVHNPVYYVSKMLQGAERRYTMIEKLVLALVITARRLRPYFQSHQVVVLIDQPLKTILSRPKVSGRLVKWAIELGEYDIDYQARTAKKGQILADFMIELTGEPTQKLDTWMLHVDGSSNAHNGGAGILIQGPGVEIEVVVRLSLPTTNNEAEYEALILGLDLAYEAGAKVLEVYTDSQLIAMQIEGSYEIKEKTMALYHRRAKMLMQQLDKCSIQQISRCENDQADSVSKFGALLTRIKDRKVKVLIKEQPAINEVVEINTVESTCPWIEELAKYHRDGILPDDQARARKLKFRAPKFTLVGSQLYKRSIEGPLLKCLDDNQAKYVMSEVHEGSCGNHFGARSLAQKLTR</sequence>
<dbReference type="KEGG" id="sind:105179687"/>
<name>A0A6I9UPW6_SESIN</name>
<evidence type="ECO:0000256" key="2">
    <source>
        <dbReference type="ARBA" id="ARBA00022679"/>
    </source>
</evidence>
<dbReference type="InterPro" id="IPR043502">
    <property type="entry name" value="DNA/RNA_pol_sf"/>
</dbReference>
<dbReference type="CDD" id="cd09279">
    <property type="entry name" value="RNase_HI_like"/>
    <property type="match status" value="1"/>
</dbReference>
<dbReference type="SUPFAM" id="SSF56672">
    <property type="entry name" value="DNA/RNA polymerases"/>
    <property type="match status" value="1"/>
</dbReference>
<keyword evidence="4" id="KW-0540">Nuclease</keyword>
<keyword evidence="2" id="KW-0808">Transferase</keyword>
<keyword evidence="5" id="KW-0255">Endonuclease</keyword>
<dbReference type="PANTHER" id="PTHR48475">
    <property type="entry name" value="RIBONUCLEASE H"/>
    <property type="match status" value="1"/>
</dbReference>
<feature type="domain" description="RNase H type-1" evidence="9">
    <location>
        <begin position="786"/>
        <end position="914"/>
    </location>
</feature>
<accession>A0A6I9UPW6</accession>
<dbReference type="Pfam" id="PF17917">
    <property type="entry name" value="RT_RNaseH"/>
    <property type="match status" value="1"/>
</dbReference>
<dbReference type="InterPro" id="IPR012337">
    <property type="entry name" value="RNaseH-like_sf"/>
</dbReference>
<evidence type="ECO:0000313" key="10">
    <source>
        <dbReference type="Proteomes" id="UP000504604"/>
    </source>
</evidence>
<dbReference type="SUPFAM" id="SSF53098">
    <property type="entry name" value="Ribonuclease H-like"/>
    <property type="match status" value="1"/>
</dbReference>
<dbReference type="Pfam" id="PF13456">
    <property type="entry name" value="RVT_3"/>
    <property type="match status" value="1"/>
</dbReference>
<dbReference type="InterPro" id="IPR041373">
    <property type="entry name" value="RT_RNaseH"/>
</dbReference>
<gene>
    <name evidence="11" type="primary">LOC105179687</name>
</gene>
<dbReference type="PANTHER" id="PTHR48475:SF1">
    <property type="entry name" value="RNASE H TYPE-1 DOMAIN-CONTAINING PROTEIN"/>
    <property type="match status" value="1"/>
</dbReference>
<reference evidence="11" key="1">
    <citation type="submission" date="2025-08" db="UniProtKB">
        <authorList>
            <consortium name="RefSeq"/>
        </authorList>
    </citation>
    <scope>IDENTIFICATION</scope>
</reference>
<dbReference type="Gene3D" id="3.30.70.270">
    <property type="match status" value="2"/>
</dbReference>
<dbReference type="Gene3D" id="3.10.10.10">
    <property type="entry name" value="HIV Type 1 Reverse Transcriptase, subunit A, domain 1"/>
    <property type="match status" value="1"/>
</dbReference>
<evidence type="ECO:0000256" key="1">
    <source>
        <dbReference type="ARBA" id="ARBA00012493"/>
    </source>
</evidence>
<dbReference type="InParanoid" id="A0A6I9UPW6"/>
<evidence type="ECO:0000256" key="5">
    <source>
        <dbReference type="ARBA" id="ARBA00022759"/>
    </source>
</evidence>
<dbReference type="GO" id="GO:0003676">
    <property type="term" value="F:nucleic acid binding"/>
    <property type="evidence" value="ECO:0007669"/>
    <property type="project" value="InterPro"/>
</dbReference>
<dbReference type="GO" id="GO:0004523">
    <property type="term" value="F:RNA-DNA hybrid ribonuclease activity"/>
    <property type="evidence" value="ECO:0007669"/>
    <property type="project" value="InterPro"/>
</dbReference>
<dbReference type="Proteomes" id="UP000504604">
    <property type="component" value="Unplaced"/>
</dbReference>
<dbReference type="AlphaFoldDB" id="A0A6I9UPW6"/>
<dbReference type="InterPro" id="IPR036397">
    <property type="entry name" value="RNaseH_sf"/>
</dbReference>
<keyword evidence="3" id="KW-0548">Nucleotidyltransferase</keyword>
<keyword evidence="6" id="KW-0378">Hydrolase</keyword>
<keyword evidence="10" id="KW-1185">Reference proteome</keyword>
<proteinExistence type="predicted"/>
<evidence type="ECO:0000256" key="4">
    <source>
        <dbReference type="ARBA" id="ARBA00022722"/>
    </source>
</evidence>
<dbReference type="RefSeq" id="XP_011101638.1">
    <property type="nucleotide sequence ID" value="XM_011103336.1"/>
</dbReference>
<organism evidence="10 11">
    <name type="scientific">Sesamum indicum</name>
    <name type="common">Oriental sesame</name>
    <name type="synonym">Sesamum orientale</name>
    <dbReference type="NCBI Taxonomy" id="4182"/>
    <lineage>
        <taxon>Eukaryota</taxon>
        <taxon>Viridiplantae</taxon>
        <taxon>Streptophyta</taxon>
        <taxon>Embryophyta</taxon>
        <taxon>Tracheophyta</taxon>
        <taxon>Spermatophyta</taxon>
        <taxon>Magnoliopsida</taxon>
        <taxon>eudicotyledons</taxon>
        <taxon>Gunneridae</taxon>
        <taxon>Pentapetalae</taxon>
        <taxon>asterids</taxon>
        <taxon>lamiids</taxon>
        <taxon>Lamiales</taxon>
        <taxon>Pedaliaceae</taxon>
        <taxon>Sesamum</taxon>
    </lineage>
</organism>
<dbReference type="GO" id="GO:0003964">
    <property type="term" value="F:RNA-directed DNA polymerase activity"/>
    <property type="evidence" value="ECO:0007669"/>
    <property type="project" value="UniProtKB-KW"/>
</dbReference>
<evidence type="ECO:0000256" key="3">
    <source>
        <dbReference type="ARBA" id="ARBA00022695"/>
    </source>
</evidence>
<dbReference type="InterPro" id="IPR043128">
    <property type="entry name" value="Rev_trsase/Diguanyl_cyclase"/>
</dbReference>
<evidence type="ECO:0000256" key="7">
    <source>
        <dbReference type="ARBA" id="ARBA00022918"/>
    </source>
</evidence>
<keyword evidence="7" id="KW-0695">RNA-directed DNA polymerase</keyword>
<dbReference type="Gene3D" id="2.40.70.10">
    <property type="entry name" value="Acid Proteases"/>
    <property type="match status" value="1"/>
</dbReference>
<dbReference type="CDD" id="cd00303">
    <property type="entry name" value="retropepsin_like"/>
    <property type="match status" value="1"/>
</dbReference>
<protein>
    <recommendedName>
        <fullName evidence="1">RNA-directed DNA polymerase</fullName>
        <ecNumber evidence="1">2.7.7.49</ecNumber>
    </recommendedName>
</protein>
<evidence type="ECO:0000313" key="11">
    <source>
        <dbReference type="RefSeq" id="XP_011101638.1"/>
    </source>
</evidence>
<evidence type="ECO:0000256" key="6">
    <source>
        <dbReference type="ARBA" id="ARBA00022801"/>
    </source>
</evidence>
<evidence type="ECO:0000256" key="8">
    <source>
        <dbReference type="ARBA" id="ARBA00023172"/>
    </source>
</evidence>
<dbReference type="GeneID" id="105179687"/>
<dbReference type="Gene3D" id="3.30.420.10">
    <property type="entry name" value="Ribonuclease H-like superfamily/Ribonuclease H"/>
    <property type="match status" value="1"/>
</dbReference>
<dbReference type="InterPro" id="IPR000477">
    <property type="entry name" value="RT_dom"/>
</dbReference>
<dbReference type="InterPro" id="IPR002156">
    <property type="entry name" value="RNaseH_domain"/>
</dbReference>
<dbReference type="OrthoDB" id="1751950at2759"/>
<dbReference type="InterPro" id="IPR021109">
    <property type="entry name" value="Peptidase_aspartic_dom_sf"/>
</dbReference>
<evidence type="ECO:0000259" key="9">
    <source>
        <dbReference type="PROSITE" id="PS50879"/>
    </source>
</evidence>
<dbReference type="CDD" id="cd01647">
    <property type="entry name" value="RT_LTR"/>
    <property type="match status" value="1"/>
</dbReference>
<dbReference type="EC" id="2.7.7.49" evidence="1"/>